<evidence type="ECO:0000313" key="3">
    <source>
        <dbReference type="EMBL" id="SJL02726.1"/>
    </source>
</evidence>
<evidence type="ECO:0000259" key="2">
    <source>
        <dbReference type="Pfam" id="PF07859"/>
    </source>
</evidence>
<keyword evidence="4" id="KW-1185">Reference proteome</keyword>
<dbReference type="PANTHER" id="PTHR48081">
    <property type="entry name" value="AB HYDROLASE SUPERFAMILY PROTEIN C4A8.06C"/>
    <property type="match status" value="1"/>
</dbReference>
<dbReference type="Gene3D" id="3.40.50.1820">
    <property type="entry name" value="alpha/beta hydrolase"/>
    <property type="match status" value="1"/>
</dbReference>
<dbReference type="EMBL" id="FUEG01000003">
    <property type="protein sequence ID" value="SJL02726.1"/>
    <property type="molecule type" value="Genomic_DNA"/>
</dbReference>
<dbReference type="SUPFAM" id="SSF53474">
    <property type="entry name" value="alpha/beta-Hydrolases"/>
    <property type="match status" value="1"/>
</dbReference>
<sequence>MPMGHSSTQQPLSFTQRITLLAVICRLMVYLPWRLFASFFTHERNRSWRQIWSLVVFNVFLMHGEGLPAPGSLSNYRAWTTTTGLKPNVEELCNGANLLWVGPKRLDKVFFYCHGGGYKLSLGEKQLSWLRYMQLELEKKGINMGIAIVSYNLLPNAVFPSQLREATDGLKHLIAAGALPENIIIGGDSAGGNLALQLLSHILYPLPSIETAPVRSDAHFRGLLLISPFVGATEDAKTPFPLLARRHERDFIPAEYHSGVCQDLLRDVPKDDIGYVDVLEAPEEWFKPLGTSVGRILVTAGEWDFLREKSERLYERYLKPFHGNARFVLEKDGIHVTPIFDFIAKEKRLSDLTPLMIEWLADTMEKSQ</sequence>
<dbReference type="OrthoDB" id="2152029at2759"/>
<dbReference type="InterPro" id="IPR029058">
    <property type="entry name" value="AB_hydrolase_fold"/>
</dbReference>
<gene>
    <name evidence="3" type="ORF">ARMOST_06062</name>
</gene>
<dbReference type="STRING" id="47428.A0A284R1Z1"/>
<dbReference type="GO" id="GO:0016787">
    <property type="term" value="F:hydrolase activity"/>
    <property type="evidence" value="ECO:0007669"/>
    <property type="project" value="UniProtKB-KW"/>
</dbReference>
<dbReference type="InterPro" id="IPR050300">
    <property type="entry name" value="GDXG_lipolytic_enzyme"/>
</dbReference>
<dbReference type="InterPro" id="IPR013094">
    <property type="entry name" value="AB_hydrolase_3"/>
</dbReference>
<evidence type="ECO:0000313" key="4">
    <source>
        <dbReference type="Proteomes" id="UP000219338"/>
    </source>
</evidence>
<proteinExistence type="predicted"/>
<dbReference type="Pfam" id="PF07859">
    <property type="entry name" value="Abhydrolase_3"/>
    <property type="match status" value="1"/>
</dbReference>
<dbReference type="PANTHER" id="PTHR48081:SF31">
    <property type="entry name" value="STERYL ACETYL HYDROLASE MUG81-RELATED"/>
    <property type="match status" value="1"/>
</dbReference>
<keyword evidence="1" id="KW-0378">Hydrolase</keyword>
<reference evidence="4" key="1">
    <citation type="journal article" date="2017" name="Nat. Ecol. Evol.">
        <title>Genome expansion and lineage-specific genetic innovations in the forest pathogenic fungi Armillaria.</title>
        <authorList>
            <person name="Sipos G."/>
            <person name="Prasanna A.N."/>
            <person name="Walter M.C."/>
            <person name="O'Connor E."/>
            <person name="Balint B."/>
            <person name="Krizsan K."/>
            <person name="Kiss B."/>
            <person name="Hess J."/>
            <person name="Varga T."/>
            <person name="Slot J."/>
            <person name="Riley R."/>
            <person name="Boka B."/>
            <person name="Rigling D."/>
            <person name="Barry K."/>
            <person name="Lee J."/>
            <person name="Mihaltcheva S."/>
            <person name="LaButti K."/>
            <person name="Lipzen A."/>
            <person name="Waldron R."/>
            <person name="Moloney N.M."/>
            <person name="Sperisen C."/>
            <person name="Kredics L."/>
            <person name="Vagvoelgyi C."/>
            <person name="Patrignani A."/>
            <person name="Fitzpatrick D."/>
            <person name="Nagy I."/>
            <person name="Doyle S."/>
            <person name="Anderson J.B."/>
            <person name="Grigoriev I.V."/>
            <person name="Gueldener U."/>
            <person name="Muensterkoetter M."/>
            <person name="Nagy L.G."/>
        </authorList>
    </citation>
    <scope>NUCLEOTIDE SEQUENCE [LARGE SCALE GENOMIC DNA]</scope>
    <source>
        <strain evidence="4">C18/9</strain>
    </source>
</reference>
<dbReference type="OMA" id="CNGANLL"/>
<dbReference type="AlphaFoldDB" id="A0A284R1Z1"/>
<evidence type="ECO:0000256" key="1">
    <source>
        <dbReference type="ARBA" id="ARBA00022801"/>
    </source>
</evidence>
<name>A0A284R1Z1_ARMOS</name>
<dbReference type="Proteomes" id="UP000219338">
    <property type="component" value="Unassembled WGS sequence"/>
</dbReference>
<protein>
    <recommendedName>
        <fullName evidence="2">Alpha/beta hydrolase fold-3 domain-containing protein</fullName>
    </recommendedName>
</protein>
<accession>A0A284R1Z1</accession>
<organism evidence="3 4">
    <name type="scientific">Armillaria ostoyae</name>
    <name type="common">Armillaria root rot fungus</name>
    <dbReference type="NCBI Taxonomy" id="47428"/>
    <lineage>
        <taxon>Eukaryota</taxon>
        <taxon>Fungi</taxon>
        <taxon>Dikarya</taxon>
        <taxon>Basidiomycota</taxon>
        <taxon>Agaricomycotina</taxon>
        <taxon>Agaricomycetes</taxon>
        <taxon>Agaricomycetidae</taxon>
        <taxon>Agaricales</taxon>
        <taxon>Marasmiineae</taxon>
        <taxon>Physalacriaceae</taxon>
        <taxon>Armillaria</taxon>
    </lineage>
</organism>
<feature type="domain" description="Alpha/beta hydrolase fold-3" evidence="2">
    <location>
        <begin position="111"/>
        <end position="336"/>
    </location>
</feature>